<accession>A0A1I6S5Z2</accession>
<reference evidence="2" key="1">
    <citation type="submission" date="2016-10" db="EMBL/GenBank/DDBJ databases">
        <authorList>
            <person name="Varghese N."/>
            <person name="Submissions S."/>
        </authorList>
    </citation>
    <scope>NUCLEOTIDE SEQUENCE [LARGE SCALE GENOMIC DNA]</scope>
    <source>
        <strain evidence="2">CGMCC 1.10683</strain>
    </source>
</reference>
<gene>
    <name evidence="1" type="ORF">SAMN05192570_2202</name>
</gene>
<dbReference type="Proteomes" id="UP000198788">
    <property type="component" value="Unassembled WGS sequence"/>
</dbReference>
<protein>
    <submittedName>
        <fullName evidence="1">Uncharacterized protein</fullName>
    </submittedName>
</protein>
<evidence type="ECO:0000313" key="1">
    <source>
        <dbReference type="EMBL" id="SFS72377.1"/>
    </source>
</evidence>
<proteinExistence type="predicted"/>
<dbReference type="AlphaFoldDB" id="A0A1I6S5Z2"/>
<name>A0A1I6S5Z2_9CAUL</name>
<organism evidence="1 2">
    <name type="scientific">Brevundimonas viscosa</name>
    <dbReference type="NCBI Taxonomy" id="871741"/>
    <lineage>
        <taxon>Bacteria</taxon>
        <taxon>Pseudomonadati</taxon>
        <taxon>Pseudomonadota</taxon>
        <taxon>Alphaproteobacteria</taxon>
        <taxon>Caulobacterales</taxon>
        <taxon>Caulobacteraceae</taxon>
        <taxon>Brevundimonas</taxon>
    </lineage>
</organism>
<dbReference type="EMBL" id="FOZV01000004">
    <property type="protein sequence ID" value="SFS72377.1"/>
    <property type="molecule type" value="Genomic_DNA"/>
</dbReference>
<sequence length="39" mass="4111">MRPFRDRTEGLLLAALVVVTLGLAVATGLSVEATLAQAW</sequence>
<keyword evidence="2" id="KW-1185">Reference proteome</keyword>
<evidence type="ECO:0000313" key="2">
    <source>
        <dbReference type="Proteomes" id="UP000198788"/>
    </source>
</evidence>